<evidence type="ECO:0000256" key="6">
    <source>
        <dbReference type="ARBA" id="ARBA00022892"/>
    </source>
</evidence>
<comment type="subunit">
    <text evidence="3 11">Oligomeric complex that consists of at least the alpha, beta, beta', gamma, delta, epsilon and zeta subunits.</text>
</comment>
<dbReference type="InterPro" id="IPR028565">
    <property type="entry name" value="MHD"/>
</dbReference>
<dbReference type="GO" id="GO:0051645">
    <property type="term" value="P:Golgi localization"/>
    <property type="evidence" value="ECO:0007669"/>
    <property type="project" value="TreeGrafter"/>
</dbReference>
<dbReference type="InterPro" id="IPR036322">
    <property type="entry name" value="WD40_repeat_dom_sf"/>
</dbReference>
<comment type="caution">
    <text evidence="14">The sequence shown here is derived from an EMBL/GenBank/DDBJ whole genome shotgun (WGS) entry which is preliminary data.</text>
</comment>
<dbReference type="GO" id="GO:0006890">
    <property type="term" value="P:retrograde vesicle-mediated transport, Golgi to endoplasmic reticulum"/>
    <property type="evidence" value="ECO:0007669"/>
    <property type="project" value="UniProtKB-UniRule"/>
</dbReference>
<dbReference type="Pfam" id="PF12896">
    <property type="entry name" value="ANAPC4"/>
    <property type="match status" value="1"/>
</dbReference>
<protein>
    <recommendedName>
        <fullName evidence="11">Coatomer subunit delta</fullName>
    </recommendedName>
</protein>
<dbReference type="PANTHER" id="PTHR10121">
    <property type="entry name" value="COATOMER SUBUNIT DELTA"/>
    <property type="match status" value="1"/>
</dbReference>
<comment type="similarity">
    <text evidence="2 11">Belongs to the adaptor complexes medium subunit family. Delta-COP subfamily.</text>
</comment>
<evidence type="ECO:0000256" key="2">
    <source>
        <dbReference type="ARBA" id="ARBA00010516"/>
    </source>
</evidence>
<dbReference type="InterPro" id="IPR027059">
    <property type="entry name" value="Coatomer_dsu"/>
</dbReference>
<evidence type="ECO:0000256" key="9">
    <source>
        <dbReference type="ARBA" id="ARBA00023136"/>
    </source>
</evidence>
<evidence type="ECO:0000256" key="12">
    <source>
        <dbReference type="SAM" id="MobiDB-lite"/>
    </source>
</evidence>
<dbReference type="Gene3D" id="3.30.450.60">
    <property type="match status" value="1"/>
</dbReference>
<evidence type="ECO:0000313" key="15">
    <source>
        <dbReference type="Proteomes" id="UP000779574"/>
    </source>
</evidence>
<dbReference type="Proteomes" id="UP000779574">
    <property type="component" value="Unassembled WGS sequence"/>
</dbReference>
<evidence type="ECO:0000256" key="10">
    <source>
        <dbReference type="ARBA" id="ARBA00023329"/>
    </source>
</evidence>
<dbReference type="Pfam" id="PF00928">
    <property type="entry name" value="Adap_comp_sub"/>
    <property type="match status" value="1"/>
</dbReference>
<keyword evidence="8 11" id="KW-0333">Golgi apparatus</keyword>
<keyword evidence="9 11" id="KW-0472">Membrane</keyword>
<evidence type="ECO:0000256" key="7">
    <source>
        <dbReference type="ARBA" id="ARBA00022927"/>
    </source>
</evidence>
<accession>A0A9P8EGB5</accession>
<keyword evidence="6 11" id="KW-0931">ER-Golgi transport</keyword>
<gene>
    <name evidence="14" type="ORF">KCU76_g8956</name>
</gene>
<dbReference type="FunFam" id="2.60.40.1170:FF:000028">
    <property type="entry name" value="Coatomer subunit delta"/>
    <property type="match status" value="1"/>
</dbReference>
<dbReference type="EMBL" id="JAHFXF010000360">
    <property type="protein sequence ID" value="KAG9689316.1"/>
    <property type="molecule type" value="Genomic_DNA"/>
</dbReference>
<evidence type="ECO:0000256" key="5">
    <source>
        <dbReference type="ARBA" id="ARBA00022490"/>
    </source>
</evidence>
<evidence type="ECO:0000256" key="4">
    <source>
        <dbReference type="ARBA" id="ARBA00022448"/>
    </source>
</evidence>
<dbReference type="InterPro" id="IPR036168">
    <property type="entry name" value="AP2_Mu_C_sf"/>
</dbReference>
<reference evidence="14" key="1">
    <citation type="journal article" date="2021" name="J Fungi (Basel)">
        <title>Virulence traits and population genomics of the black yeast Aureobasidium melanogenum.</title>
        <authorList>
            <person name="Cernosa A."/>
            <person name="Sun X."/>
            <person name="Gostincar C."/>
            <person name="Fang C."/>
            <person name="Gunde-Cimerman N."/>
            <person name="Song Z."/>
        </authorList>
    </citation>
    <scope>NUCLEOTIDE SEQUENCE</scope>
    <source>
        <strain evidence="14">EXF-9911</strain>
    </source>
</reference>
<dbReference type="GO" id="GO:0030126">
    <property type="term" value="C:COPI vesicle coat"/>
    <property type="evidence" value="ECO:0007669"/>
    <property type="project" value="UniProtKB-UniRule"/>
</dbReference>
<dbReference type="CDD" id="cd09254">
    <property type="entry name" value="AP_delta-COPI_MHD"/>
    <property type="match status" value="1"/>
</dbReference>
<dbReference type="InterPro" id="IPR024790">
    <property type="entry name" value="APC4_long_dom"/>
</dbReference>
<keyword evidence="10" id="KW-0968">Cytoplasmic vesicle</keyword>
<dbReference type="FunFam" id="3.30.450.60:FF:000003">
    <property type="entry name" value="Coatomer subunit delta"/>
    <property type="match status" value="1"/>
</dbReference>
<dbReference type="InterPro" id="IPR024977">
    <property type="entry name" value="Apc4-like_WD40_dom"/>
</dbReference>
<dbReference type="CDD" id="cd14830">
    <property type="entry name" value="Delta_COP_N"/>
    <property type="match status" value="1"/>
</dbReference>
<evidence type="ECO:0000259" key="13">
    <source>
        <dbReference type="PROSITE" id="PS51072"/>
    </source>
</evidence>
<comment type="function">
    <text evidence="11">The coatomer is a cytosolic protein complex that binds to dilysine motifs and reversibly associates with Golgi non-clathrin-coated vesicles, which further mediate biosynthetic protein transport from the ER, via the Golgi up to the trans Golgi network.</text>
</comment>
<feature type="region of interest" description="Disordered" evidence="12">
    <location>
        <begin position="176"/>
        <end position="195"/>
    </location>
</feature>
<keyword evidence="5 11" id="KW-0963">Cytoplasm</keyword>
<evidence type="ECO:0000256" key="8">
    <source>
        <dbReference type="ARBA" id="ARBA00023034"/>
    </source>
</evidence>
<organism evidence="14 15">
    <name type="scientific">Aureobasidium melanogenum</name>
    <name type="common">Aureobasidium pullulans var. melanogenum</name>
    <dbReference type="NCBI Taxonomy" id="46634"/>
    <lineage>
        <taxon>Eukaryota</taxon>
        <taxon>Fungi</taxon>
        <taxon>Dikarya</taxon>
        <taxon>Ascomycota</taxon>
        <taxon>Pezizomycotina</taxon>
        <taxon>Dothideomycetes</taxon>
        <taxon>Dothideomycetidae</taxon>
        <taxon>Dothideales</taxon>
        <taxon>Saccotheciaceae</taxon>
        <taxon>Aureobasidium</taxon>
    </lineage>
</organism>
<keyword evidence="4 11" id="KW-0813">Transport</keyword>
<dbReference type="SUPFAM" id="SSF50978">
    <property type="entry name" value="WD40 repeat-like"/>
    <property type="match status" value="1"/>
</dbReference>
<feature type="non-terminal residue" evidence="14">
    <location>
        <position position="1309"/>
    </location>
</feature>
<dbReference type="Pfam" id="PF12894">
    <property type="entry name" value="ANAPC4_WD40"/>
    <property type="match status" value="1"/>
</dbReference>
<dbReference type="InterPro" id="IPR022775">
    <property type="entry name" value="AP_mu_sigma_su"/>
</dbReference>
<evidence type="ECO:0000256" key="11">
    <source>
        <dbReference type="RuleBase" id="RU366052"/>
    </source>
</evidence>
<evidence type="ECO:0000256" key="1">
    <source>
        <dbReference type="ARBA" id="ARBA00004255"/>
    </source>
</evidence>
<dbReference type="Gene3D" id="2.60.40.1170">
    <property type="entry name" value="Mu homology domain, subdomain B"/>
    <property type="match status" value="2"/>
</dbReference>
<feature type="non-terminal residue" evidence="14">
    <location>
        <position position="1"/>
    </location>
</feature>
<comment type="subcellular location">
    <subcellularLocation>
        <location evidence="11">Cytoplasm</location>
    </subcellularLocation>
    <subcellularLocation>
        <location evidence="1 11">Golgi apparatus membrane</location>
        <topology evidence="1 11">Peripheral membrane protein</topology>
        <orientation evidence="1 11">Cytoplasmic side</orientation>
    </subcellularLocation>
    <subcellularLocation>
        <location evidence="11">Cytoplasmic vesicle</location>
        <location evidence="11">COPI-coated vesicle membrane</location>
        <topology evidence="11">Peripheral membrane protein</topology>
        <orientation evidence="11">Cytoplasmic side</orientation>
    </subcellularLocation>
</comment>
<name>A0A9P8EGB5_AURME</name>
<dbReference type="InterPro" id="IPR011012">
    <property type="entry name" value="Longin-like_dom_sf"/>
</dbReference>
<feature type="domain" description="MHD" evidence="13">
    <location>
        <begin position="238"/>
        <end position="479"/>
    </location>
</feature>
<dbReference type="SUPFAM" id="SSF49447">
    <property type="entry name" value="Second domain of Mu2 adaptin subunit (ap50) of ap2 adaptor"/>
    <property type="match status" value="1"/>
</dbReference>
<keyword evidence="7 11" id="KW-0653">Protein transport</keyword>
<proteinExistence type="inferred from homology"/>
<dbReference type="PANTHER" id="PTHR10121:SF0">
    <property type="entry name" value="COATOMER SUBUNIT DELTA"/>
    <property type="match status" value="1"/>
</dbReference>
<feature type="region of interest" description="Disordered" evidence="12">
    <location>
        <begin position="118"/>
        <end position="164"/>
    </location>
</feature>
<dbReference type="SUPFAM" id="SSF64356">
    <property type="entry name" value="SNARE-like"/>
    <property type="match status" value="1"/>
</dbReference>
<reference evidence="14" key="2">
    <citation type="submission" date="2021-08" db="EMBL/GenBank/DDBJ databases">
        <authorList>
            <person name="Gostincar C."/>
            <person name="Sun X."/>
            <person name="Song Z."/>
            <person name="Gunde-Cimerman N."/>
        </authorList>
    </citation>
    <scope>NUCLEOTIDE SEQUENCE</scope>
    <source>
        <strain evidence="14">EXF-9911</strain>
    </source>
</reference>
<evidence type="ECO:0000256" key="3">
    <source>
        <dbReference type="ARBA" id="ARBA00011775"/>
    </source>
</evidence>
<feature type="compositionally biased region" description="Basic and acidic residues" evidence="12">
    <location>
        <begin position="118"/>
        <end position="139"/>
    </location>
</feature>
<dbReference type="PROSITE" id="PS51072">
    <property type="entry name" value="MHD"/>
    <property type="match status" value="1"/>
</dbReference>
<dbReference type="GO" id="GO:0015031">
    <property type="term" value="P:protein transport"/>
    <property type="evidence" value="ECO:0007669"/>
    <property type="project" value="UniProtKB-KW"/>
</dbReference>
<evidence type="ECO:0000313" key="14">
    <source>
        <dbReference type="EMBL" id="KAG9689316.1"/>
    </source>
</evidence>
<dbReference type="Pfam" id="PF01217">
    <property type="entry name" value="Clat_adaptor_s"/>
    <property type="match status" value="1"/>
</dbReference>
<dbReference type="GO" id="GO:0006888">
    <property type="term" value="P:endoplasmic reticulum to Golgi vesicle-mediated transport"/>
    <property type="evidence" value="ECO:0007669"/>
    <property type="project" value="TreeGrafter"/>
</dbReference>
<sequence length="1309" mass="146124">PKLADSGTQHTTVEQDNVRFVYQPLDELYMVLITNRQSNILQDIDSLHLFAQVVTSICRSLDEREILRNAFELLSAFDELVTLGYRENLTLSQIKTFLDMESHEERIQDIISRNKELEATEERKRKAKQLEMQRKEATRSGRSNMPSAPSYPTYTPPPTQPAVTETYDSYNAEKNKSFQKSLPARSKGMQLGKKTKTTSMFEQVRGDLGPEAEAPLVPSAPAASAPVQAAAPAVSSDREGLHITVAETISAKLSREGSLESFEVKGDLQLRITDPSLTQVQLALALGDTHGAQLNSHPKVDKAAFKNDKIIQLTDTSKGFPANNSIGVMRWRLAAKAEDITDPPITFTAWVNETGSGTYNITLEYELTGGDALNDVTVSIPYQTSEPSVSSFDAVYEVSGDSIDWTIGDVDETNANGSFEFEAEAESEAEFFPMSVRFSKTRPYVEVDVSSVTLLNMGQDISFSKDIKSTADGYMVVMAEEYHLPLQSEKSLSYTINPHLLAYCPRTDLLAVVTQDEVIEVYRIGGQRAFVVKRKSPSTTIVGLEWIRDGKCLAVALNTGFVDIVSGETGKIIRHGGDDPFNIDAANPKSKVDRGEITCLGWGTVLTRDTIDPKKPSKLAVDQSIISDLWSRLGLNPADEPPASDEDDLETQGQEALLKDLPRQLSFLDVESILPRLSPIPTRHTASGRYDMFATQAALDDYFDSMQRKDRSTADVMFVGHAGGRNRVTVDDILEIKYRPDFPGSGIESPMEEGDETPHSLVPLMYTSHRRSKYHALLRAERDDEATDGPNQGFKNLHISLFDIPLMSSGGSHLHLIVSRTAQLRDLCGYISCSIVSAKSDWTTHTNLPSRFMENVNETLQEKGEGALEDNLYHLAMTGNFTPTMLEWLRDELAERGHKRWDHAMTTLYTELSKILHTNLLPVLERSMVVATNLRGLARYYADTPHFDVPPEAFTSILSTLSSLQLLVHEAVQILGIEQRQFRAFSRWLRHQIDLAAADPESLSAKDMAERETPQLDLPNTLAYLEGGLTKSRLTPIVFFTTPEVDNTLHQPTTKDLITSIHTSRTNPQAPETQTLLSLHLWSAHLTAVCKSAHQHISLWHQSSKPQTLDVSCRTSTTASILPYLDIRMLETSTNVFETFVIGVPAQPTNQPSTEVCELALWTHTTTAEGETSNNTWQQILLPSSSATPSTISAVKFLDDETFLCLFCFEQVHCLLCLPYRRSVSSPSSRVKNQWRTMHELKQDGRVANRFEEGWIPKYLIANGKKGRRNCVVVEQGKKKWKTLDLERFRSGNLARDEDDDDEESMVFD</sequence>
<dbReference type="GO" id="GO:0000139">
    <property type="term" value="C:Golgi membrane"/>
    <property type="evidence" value="ECO:0007669"/>
    <property type="project" value="UniProtKB-SubCell"/>
</dbReference>